<evidence type="ECO:0000313" key="1">
    <source>
        <dbReference type="EMBL" id="KGM34490.1"/>
    </source>
</evidence>
<reference evidence="1 2" key="1">
    <citation type="submission" date="2014-01" db="EMBL/GenBank/DDBJ databases">
        <title>Genome sequence determination for a cystic fibrosis isolate, Inquilinus limosus.</title>
        <authorList>
            <person name="Pino M."/>
            <person name="Di Conza J."/>
            <person name="Gutkind G."/>
        </authorList>
    </citation>
    <scope>NUCLEOTIDE SEQUENCE [LARGE SCALE GENOMIC DNA]</scope>
    <source>
        <strain evidence="1 2">MP06</strain>
    </source>
</reference>
<proteinExistence type="predicted"/>
<dbReference type="Proteomes" id="UP000029995">
    <property type="component" value="Unassembled WGS sequence"/>
</dbReference>
<dbReference type="AlphaFoldDB" id="A0A0A0D8V6"/>
<organism evidence="1 2">
    <name type="scientific">Inquilinus limosus MP06</name>
    <dbReference type="NCBI Taxonomy" id="1398085"/>
    <lineage>
        <taxon>Bacteria</taxon>
        <taxon>Pseudomonadati</taxon>
        <taxon>Pseudomonadota</taxon>
        <taxon>Alphaproteobacteria</taxon>
        <taxon>Rhodospirillales</taxon>
        <taxon>Rhodospirillaceae</taxon>
        <taxon>Inquilinus</taxon>
    </lineage>
</organism>
<dbReference type="EMBL" id="JANX01000089">
    <property type="protein sequence ID" value="KGM34490.1"/>
    <property type="molecule type" value="Genomic_DNA"/>
</dbReference>
<name>A0A0A0D8V6_9PROT</name>
<gene>
    <name evidence="1" type="ORF">P409_09940</name>
</gene>
<comment type="caution">
    <text evidence="1">The sequence shown here is derived from an EMBL/GenBank/DDBJ whole genome shotgun (WGS) entry which is preliminary data.</text>
</comment>
<dbReference type="OrthoDB" id="9429538at2"/>
<protein>
    <submittedName>
        <fullName evidence="1">Uncharacterized protein</fullName>
    </submittedName>
</protein>
<sequence length="75" mass="7841">MSTLPTLDQIEGMPVAAVAALPAEALAQLVDDLVVLVEHSRRLQAVIAAALALRSGGPALRVAGGRASEVMRWLR</sequence>
<accession>A0A0A0D8V6</accession>
<evidence type="ECO:0000313" key="2">
    <source>
        <dbReference type="Proteomes" id="UP000029995"/>
    </source>
</evidence>
<dbReference type="RefSeq" id="WP_034834937.1">
    <property type="nucleotide sequence ID" value="NZ_JANX01000089.1"/>
</dbReference>